<dbReference type="EMBL" id="CAKOGP040000002">
    <property type="protein sequence ID" value="CAJ1924985.1"/>
    <property type="molecule type" value="Genomic_DNA"/>
</dbReference>
<organism evidence="3 4">
    <name type="scientific">Cylindrotheca closterium</name>
    <dbReference type="NCBI Taxonomy" id="2856"/>
    <lineage>
        <taxon>Eukaryota</taxon>
        <taxon>Sar</taxon>
        <taxon>Stramenopiles</taxon>
        <taxon>Ochrophyta</taxon>
        <taxon>Bacillariophyta</taxon>
        <taxon>Bacillariophyceae</taxon>
        <taxon>Bacillariophycidae</taxon>
        <taxon>Bacillariales</taxon>
        <taxon>Bacillariaceae</taxon>
        <taxon>Cylindrotheca</taxon>
    </lineage>
</organism>
<comment type="caution">
    <text evidence="3">The sequence shown here is derived from an EMBL/GenBank/DDBJ whole genome shotgun (WGS) entry which is preliminary data.</text>
</comment>
<feature type="region of interest" description="Disordered" evidence="2">
    <location>
        <begin position="21"/>
        <end position="40"/>
    </location>
</feature>
<dbReference type="InterPro" id="IPR052201">
    <property type="entry name" value="LRR-containing_regulator"/>
</dbReference>
<evidence type="ECO:0000313" key="4">
    <source>
        <dbReference type="Proteomes" id="UP001295423"/>
    </source>
</evidence>
<evidence type="ECO:0000313" key="3">
    <source>
        <dbReference type="EMBL" id="CAJ1924985.1"/>
    </source>
</evidence>
<evidence type="ECO:0000256" key="1">
    <source>
        <dbReference type="ARBA" id="ARBA00022737"/>
    </source>
</evidence>
<sequence>MVASSVPTRVYYIANSKKGIRKDSSKKRHETDDSTTNPTCASQVDQNKRCFVMDMVPQEAEDLEVGTVDIISELVQTYLTEMLCSLGNDNFQFPGEIVIDIQLQHNEYMDCAFLVSGYEVTSMYGDVLFGSIEIYALSGNPQDILQVLLQMEMPSFNLKFVDQKYIAEVKDFLSTNPHLRKLRIGDHYLENDQHLVLDVVKSSRSLSTLQFGGVSFPPKEIGMNQTFNDYMRQICESKSMKKLDFVEIADLSQDHIDCLTECLLEKSPSNLNAIDLSAGYGSKHLTVNIAKLAGVLRHIDTFEELIICHRILSGYDSIFECANLLKRSSCLKKLDLSASGGKRLIDPDAWTCIGEALPETCSLQYLDVSFHRISESSWRALGEGLKVNTSLLTLKAGKSYDRGGNKEINILLPVFEALHENITLQSLHLNGYDLSDSISALEVLESALIQNTALKSLQLKDSSMSDEGVAILSRSLPKMKSIRKLDLQYHGFSLDGAQALVLGIKYNYSLLSVAAGTKARLGYSCGYVPPIAAEGFAKEYHEIQYYARMNRKGRRCIWGETPIQPSLWPSVLANAMNKEDPPGGPLVNGDVRNKDLFAGNHDTSIDVVFFLLRNVMRFEAHQ</sequence>
<keyword evidence="4" id="KW-1185">Reference proteome</keyword>
<proteinExistence type="predicted"/>
<reference evidence="3" key="1">
    <citation type="submission" date="2023-08" db="EMBL/GenBank/DDBJ databases">
        <authorList>
            <person name="Audoor S."/>
            <person name="Bilcke G."/>
        </authorList>
    </citation>
    <scope>NUCLEOTIDE SEQUENCE</scope>
</reference>
<dbReference type="InterPro" id="IPR001611">
    <property type="entry name" value="Leu-rich_rpt"/>
</dbReference>
<keyword evidence="1" id="KW-0677">Repeat</keyword>
<dbReference type="PANTHER" id="PTHR24111">
    <property type="entry name" value="LEUCINE-RICH REPEAT-CONTAINING PROTEIN 34"/>
    <property type="match status" value="1"/>
</dbReference>
<accession>A0AAD2FCT0</accession>
<name>A0AAD2FCT0_9STRA</name>
<dbReference type="SMART" id="SM00368">
    <property type="entry name" value="LRR_RI"/>
    <property type="match status" value="3"/>
</dbReference>
<dbReference type="Pfam" id="PF13516">
    <property type="entry name" value="LRR_6"/>
    <property type="match status" value="1"/>
</dbReference>
<dbReference type="AlphaFoldDB" id="A0AAD2FCT0"/>
<gene>
    <name evidence="3" type="ORF">CYCCA115_LOCUS1116</name>
</gene>
<dbReference type="InterPro" id="IPR032675">
    <property type="entry name" value="LRR_dom_sf"/>
</dbReference>
<dbReference type="PANTHER" id="PTHR24111:SF0">
    <property type="entry name" value="LEUCINE-RICH REPEAT-CONTAINING PROTEIN"/>
    <property type="match status" value="1"/>
</dbReference>
<dbReference type="Gene3D" id="3.80.10.10">
    <property type="entry name" value="Ribonuclease Inhibitor"/>
    <property type="match status" value="2"/>
</dbReference>
<dbReference type="SUPFAM" id="SSF52047">
    <property type="entry name" value="RNI-like"/>
    <property type="match status" value="1"/>
</dbReference>
<protein>
    <submittedName>
        <fullName evidence="3">Uncharacterized protein</fullName>
    </submittedName>
</protein>
<evidence type="ECO:0000256" key="2">
    <source>
        <dbReference type="SAM" id="MobiDB-lite"/>
    </source>
</evidence>
<dbReference type="Proteomes" id="UP001295423">
    <property type="component" value="Unassembled WGS sequence"/>
</dbReference>